<evidence type="ECO:0000313" key="3">
    <source>
        <dbReference type="Proteomes" id="UP000527324"/>
    </source>
</evidence>
<accession>A0A7W9C6T0</accession>
<dbReference type="AlphaFoldDB" id="A0A7W9C6T0"/>
<gene>
    <name evidence="2" type="ORF">GGQ93_001414</name>
</gene>
<proteinExistence type="predicted"/>
<protein>
    <submittedName>
        <fullName evidence="2">PIN domain nuclease of toxin-antitoxin system</fullName>
    </submittedName>
</protein>
<evidence type="ECO:0000313" key="2">
    <source>
        <dbReference type="EMBL" id="MBB5739712.1"/>
    </source>
</evidence>
<organism evidence="2 3">
    <name type="scientific">Brevundimonas aurantiaca</name>
    <dbReference type="NCBI Taxonomy" id="74316"/>
    <lineage>
        <taxon>Bacteria</taxon>
        <taxon>Pseudomonadati</taxon>
        <taxon>Pseudomonadota</taxon>
        <taxon>Alphaproteobacteria</taxon>
        <taxon>Caulobacterales</taxon>
        <taxon>Caulobacteraceae</taxon>
        <taxon>Brevundimonas</taxon>
    </lineage>
</organism>
<comment type="caution">
    <text evidence="2">The sequence shown here is derived from an EMBL/GenBank/DDBJ whole genome shotgun (WGS) entry which is preliminary data.</text>
</comment>
<dbReference type="PANTHER" id="PTHR36173">
    <property type="entry name" value="RIBONUCLEASE VAPC16-RELATED"/>
    <property type="match status" value="1"/>
</dbReference>
<dbReference type="PANTHER" id="PTHR36173:SF2">
    <property type="entry name" value="RIBONUCLEASE VAPC16"/>
    <property type="match status" value="1"/>
</dbReference>
<dbReference type="Proteomes" id="UP000527324">
    <property type="component" value="Unassembled WGS sequence"/>
</dbReference>
<evidence type="ECO:0000259" key="1">
    <source>
        <dbReference type="Pfam" id="PF01850"/>
    </source>
</evidence>
<dbReference type="Gene3D" id="3.40.50.1010">
    <property type="entry name" value="5'-nuclease"/>
    <property type="match status" value="1"/>
</dbReference>
<dbReference type="Pfam" id="PF01850">
    <property type="entry name" value="PIN"/>
    <property type="match status" value="1"/>
</dbReference>
<dbReference type="InterPro" id="IPR029060">
    <property type="entry name" value="PIN-like_dom_sf"/>
</dbReference>
<name>A0A7W9C6T0_9CAUL</name>
<feature type="domain" description="PIN" evidence="1">
    <location>
        <begin position="4"/>
        <end position="117"/>
    </location>
</feature>
<keyword evidence="3" id="KW-1185">Reference proteome</keyword>
<dbReference type="InterPro" id="IPR052919">
    <property type="entry name" value="TA_system_RNase"/>
</dbReference>
<dbReference type="InterPro" id="IPR002716">
    <property type="entry name" value="PIN_dom"/>
</dbReference>
<reference evidence="2 3" key="1">
    <citation type="submission" date="2020-08" db="EMBL/GenBank/DDBJ databases">
        <title>Genomic Encyclopedia of Type Strains, Phase IV (KMG-IV): sequencing the most valuable type-strain genomes for metagenomic binning, comparative biology and taxonomic classification.</title>
        <authorList>
            <person name="Goeker M."/>
        </authorList>
    </citation>
    <scope>NUCLEOTIDE SEQUENCE [LARGE SCALE GENOMIC DNA]</scope>
    <source>
        <strain evidence="2 3">DSM 4731</strain>
    </source>
</reference>
<sequence>MRLLIDTHLLLWASEDRARLPAKAQALMADPDNQLVFSAVNIWEVVVKHGLKRPDFDLDALVFRRQLLDAGYEEIPVTSLHALELAGLPLIHRDPFDRLLIAQAMAEGMRLLTADRQVAFYPGPILKV</sequence>
<dbReference type="SUPFAM" id="SSF88723">
    <property type="entry name" value="PIN domain-like"/>
    <property type="match status" value="1"/>
</dbReference>
<dbReference type="CDD" id="cd09872">
    <property type="entry name" value="PIN_Sll0205-like"/>
    <property type="match status" value="1"/>
</dbReference>
<dbReference type="EMBL" id="JACHOQ010000002">
    <property type="protein sequence ID" value="MBB5739712.1"/>
    <property type="molecule type" value="Genomic_DNA"/>
</dbReference>
<dbReference type="InterPro" id="IPR041705">
    <property type="entry name" value="PIN_Sll0205"/>
</dbReference>